<dbReference type="Gene3D" id="1.10.510.10">
    <property type="entry name" value="Transferase(Phosphotransferase) domain 1"/>
    <property type="match status" value="1"/>
</dbReference>
<feature type="region of interest" description="Disordered" evidence="3">
    <location>
        <begin position="108"/>
        <end position="190"/>
    </location>
</feature>
<feature type="compositionally biased region" description="Polar residues" evidence="3">
    <location>
        <begin position="48"/>
        <end position="58"/>
    </location>
</feature>
<keyword evidence="2" id="KW-0067">ATP-binding</keyword>
<dbReference type="SUPFAM" id="SSF56112">
    <property type="entry name" value="Protein kinase-like (PK-like)"/>
    <property type="match status" value="1"/>
</dbReference>
<evidence type="ECO:0000313" key="5">
    <source>
        <dbReference type="EMBL" id="CAF9927091.1"/>
    </source>
</evidence>
<protein>
    <recommendedName>
        <fullName evidence="4">Protein kinase domain-containing protein</fullName>
    </recommendedName>
</protein>
<dbReference type="AlphaFoldDB" id="A0A8H3FM25"/>
<dbReference type="Proteomes" id="UP000664169">
    <property type="component" value="Unassembled WGS sequence"/>
</dbReference>
<evidence type="ECO:0000256" key="2">
    <source>
        <dbReference type="ARBA" id="ARBA00022840"/>
    </source>
</evidence>
<feature type="compositionally biased region" description="Polar residues" evidence="3">
    <location>
        <begin position="8"/>
        <end position="20"/>
    </location>
</feature>
<dbReference type="PANTHER" id="PTHR24346:SF30">
    <property type="entry name" value="MATERNAL EMBRYONIC LEUCINE ZIPPER KINASE"/>
    <property type="match status" value="1"/>
</dbReference>
<reference evidence="5" key="1">
    <citation type="submission" date="2021-03" db="EMBL/GenBank/DDBJ databases">
        <authorList>
            <person name="Tagirdzhanova G."/>
        </authorList>
    </citation>
    <scope>NUCLEOTIDE SEQUENCE</scope>
</reference>
<keyword evidence="6" id="KW-1185">Reference proteome</keyword>
<feature type="domain" description="Protein kinase" evidence="4">
    <location>
        <begin position="319"/>
        <end position="621"/>
    </location>
</feature>
<evidence type="ECO:0000256" key="3">
    <source>
        <dbReference type="SAM" id="MobiDB-lite"/>
    </source>
</evidence>
<gene>
    <name evidence="5" type="ORF">GOMPHAMPRED_004312</name>
</gene>
<dbReference type="EMBL" id="CAJPDQ010000026">
    <property type="protein sequence ID" value="CAF9927091.1"/>
    <property type="molecule type" value="Genomic_DNA"/>
</dbReference>
<feature type="region of interest" description="Disordered" evidence="3">
    <location>
        <begin position="1"/>
        <end position="58"/>
    </location>
</feature>
<evidence type="ECO:0000259" key="4">
    <source>
        <dbReference type="PROSITE" id="PS50011"/>
    </source>
</evidence>
<name>A0A8H3FM25_9LECA</name>
<dbReference type="GO" id="GO:0004674">
    <property type="term" value="F:protein serine/threonine kinase activity"/>
    <property type="evidence" value="ECO:0007669"/>
    <property type="project" value="TreeGrafter"/>
</dbReference>
<dbReference type="GO" id="GO:0035556">
    <property type="term" value="P:intracellular signal transduction"/>
    <property type="evidence" value="ECO:0007669"/>
    <property type="project" value="TreeGrafter"/>
</dbReference>
<dbReference type="InterPro" id="IPR008271">
    <property type="entry name" value="Ser/Thr_kinase_AS"/>
</dbReference>
<dbReference type="PROSITE" id="PS00108">
    <property type="entry name" value="PROTEIN_KINASE_ST"/>
    <property type="match status" value="1"/>
</dbReference>
<dbReference type="OrthoDB" id="410920at2759"/>
<feature type="compositionally biased region" description="Low complexity" evidence="3">
    <location>
        <begin position="156"/>
        <end position="166"/>
    </location>
</feature>
<dbReference type="SMART" id="SM00220">
    <property type="entry name" value="S_TKc"/>
    <property type="match status" value="1"/>
</dbReference>
<dbReference type="InterPro" id="IPR011009">
    <property type="entry name" value="Kinase-like_dom_sf"/>
</dbReference>
<feature type="compositionally biased region" description="Polar residues" evidence="3">
    <location>
        <begin position="172"/>
        <end position="187"/>
    </location>
</feature>
<evidence type="ECO:0000313" key="6">
    <source>
        <dbReference type="Proteomes" id="UP000664169"/>
    </source>
</evidence>
<dbReference type="PROSITE" id="PS50011">
    <property type="entry name" value="PROTEIN_KINASE_DOM"/>
    <property type="match status" value="1"/>
</dbReference>
<keyword evidence="1" id="KW-0547">Nucleotide-binding</keyword>
<evidence type="ECO:0000256" key="1">
    <source>
        <dbReference type="ARBA" id="ARBA00022741"/>
    </source>
</evidence>
<dbReference type="GO" id="GO:0005524">
    <property type="term" value="F:ATP binding"/>
    <property type="evidence" value="ECO:0007669"/>
    <property type="project" value="UniProtKB-KW"/>
</dbReference>
<dbReference type="GO" id="GO:0005737">
    <property type="term" value="C:cytoplasm"/>
    <property type="evidence" value="ECO:0007669"/>
    <property type="project" value="TreeGrafter"/>
</dbReference>
<feature type="compositionally biased region" description="Basic and acidic residues" evidence="3">
    <location>
        <begin position="21"/>
        <end position="33"/>
    </location>
</feature>
<accession>A0A8H3FM25</accession>
<dbReference type="Pfam" id="PF00069">
    <property type="entry name" value="Pkinase"/>
    <property type="match status" value="1"/>
</dbReference>
<dbReference type="InterPro" id="IPR000719">
    <property type="entry name" value="Prot_kinase_dom"/>
</dbReference>
<comment type="caution">
    <text evidence="5">The sequence shown here is derived from an EMBL/GenBank/DDBJ whole genome shotgun (WGS) entry which is preliminary data.</text>
</comment>
<proteinExistence type="predicted"/>
<sequence length="637" mass="69643">MTVRVGNDTKSTESTLSQANDSDRHNGLTKDARSGCTEPLVKPHASEHSGSLSPIDTSHLPTLVTHRASPSSAELRVNTDIWPVTHKDHHVGPSPLGHRPVLSQEMESKQYLPVRSSSVTSSRYKAGSLSPDPAMPSPNLGPLSVITPLPSPVGQSSSLWSRSRMSGEITRSEQSSPEKTQFPSSSPLKKRRALLEKVPIKTPNQESELSALAGQTRNRSFSEYVASAGQIPRSRNVAVSGTQTPTAAEPVGQSMQREEYLAIQRGISDLPTPRLPLPSANDTSVTSQVEDQQSLTATRKIEAPIFDAPLLKDGKIKHWIALSLLGTGSFSRVMLATSGMSKAGFNEEQINPKTLVAVKVCEHGPAGGADEKRIEESLHREIEILKAISHPSLVHLIAVNILPKRAYLVLSYCSGGDLFELASQKLILLTPSLVRRIFAELVAAVRYLHKKGIVHRDIKLENVLVNLRLNPELCTETNWQTYPHSVVTLTDLGLGRVLPQPPASQLLTTRCGSEDYAAPELLMGQEYDGRMTDAWALGVLLYAIIEGRLPFDPIPGARRQSPTTHRIARCEWSWLKYADSDGEWDEQKGSQLAGAKECVEGLLRRTRTRLTLDQIAEMEWVKSGIAVDGGLSIPDHQ</sequence>
<organism evidence="5 6">
    <name type="scientific">Gomphillus americanus</name>
    <dbReference type="NCBI Taxonomy" id="1940652"/>
    <lineage>
        <taxon>Eukaryota</taxon>
        <taxon>Fungi</taxon>
        <taxon>Dikarya</taxon>
        <taxon>Ascomycota</taxon>
        <taxon>Pezizomycotina</taxon>
        <taxon>Lecanoromycetes</taxon>
        <taxon>OSLEUM clade</taxon>
        <taxon>Ostropomycetidae</taxon>
        <taxon>Ostropales</taxon>
        <taxon>Graphidaceae</taxon>
        <taxon>Gomphilloideae</taxon>
        <taxon>Gomphillus</taxon>
    </lineage>
</organism>
<dbReference type="PANTHER" id="PTHR24346">
    <property type="entry name" value="MAP/MICROTUBULE AFFINITY-REGULATING KINASE"/>
    <property type="match status" value="1"/>
</dbReference>